<dbReference type="InterPro" id="IPR020846">
    <property type="entry name" value="MFS_dom"/>
</dbReference>
<keyword evidence="4 6" id="KW-1133">Transmembrane helix</keyword>
<dbReference type="Gene3D" id="1.20.1250.20">
    <property type="entry name" value="MFS general substrate transporter like domains"/>
    <property type="match status" value="2"/>
</dbReference>
<keyword evidence="10" id="KW-1185">Reference proteome</keyword>
<feature type="domain" description="Major facilitator superfamily (MFS) profile" evidence="7">
    <location>
        <begin position="30"/>
        <end position="407"/>
    </location>
</feature>
<dbReference type="InterPro" id="IPR050189">
    <property type="entry name" value="MFS_Efflux_Transporters"/>
</dbReference>
<feature type="transmembrane region" description="Helical" evidence="6">
    <location>
        <begin position="158"/>
        <end position="178"/>
    </location>
</feature>
<reference evidence="8" key="1">
    <citation type="journal article" date="2014" name="Int. J. Syst. Evol. Microbiol.">
        <title>Complete genome sequence of Corynebacterium casei LMG S-19264T (=DSM 44701T), isolated from a smear-ripened cheese.</title>
        <authorList>
            <consortium name="US DOE Joint Genome Institute (JGI-PGF)"/>
            <person name="Walter F."/>
            <person name="Albersmeier A."/>
            <person name="Kalinowski J."/>
            <person name="Ruckert C."/>
        </authorList>
    </citation>
    <scope>NUCLEOTIDE SEQUENCE</scope>
    <source>
        <strain evidence="8">VKM B-1606</strain>
    </source>
</reference>
<evidence type="ECO:0000256" key="6">
    <source>
        <dbReference type="SAM" id="Phobius"/>
    </source>
</evidence>
<feature type="transmembrane region" description="Helical" evidence="6">
    <location>
        <begin position="288"/>
        <end position="308"/>
    </location>
</feature>
<comment type="caution">
    <text evidence="8">The sequence shown here is derived from an EMBL/GenBank/DDBJ whole genome shotgun (WGS) entry which is preliminary data.</text>
</comment>
<feature type="transmembrane region" description="Helical" evidence="6">
    <location>
        <begin position="29"/>
        <end position="50"/>
    </location>
</feature>
<dbReference type="AlphaFoldDB" id="A0A9W6MQS5"/>
<keyword evidence="5 6" id="KW-0472">Membrane</keyword>
<evidence type="ECO:0000256" key="5">
    <source>
        <dbReference type="ARBA" id="ARBA00023136"/>
    </source>
</evidence>
<dbReference type="GO" id="GO:0022857">
    <property type="term" value="F:transmembrane transporter activity"/>
    <property type="evidence" value="ECO:0007669"/>
    <property type="project" value="InterPro"/>
</dbReference>
<feature type="transmembrane region" description="Helical" evidence="6">
    <location>
        <begin position="96"/>
        <end position="118"/>
    </location>
</feature>
<evidence type="ECO:0000313" key="9">
    <source>
        <dbReference type="EMBL" id="MBM7851223.1"/>
    </source>
</evidence>
<keyword evidence="3 6" id="KW-0812">Transmembrane</keyword>
<feature type="transmembrane region" description="Helical" evidence="6">
    <location>
        <begin position="260"/>
        <end position="281"/>
    </location>
</feature>
<evidence type="ECO:0000256" key="3">
    <source>
        <dbReference type="ARBA" id="ARBA00022692"/>
    </source>
</evidence>
<name>A0A9W6MQS5_9HYPH</name>
<feature type="transmembrane region" description="Helical" evidence="6">
    <location>
        <begin position="314"/>
        <end position="334"/>
    </location>
</feature>
<dbReference type="Proteomes" id="UP001143400">
    <property type="component" value="Unassembled WGS sequence"/>
</dbReference>
<evidence type="ECO:0000313" key="8">
    <source>
        <dbReference type="EMBL" id="GLK54281.1"/>
    </source>
</evidence>
<dbReference type="EMBL" id="JAFBCY010000002">
    <property type="protein sequence ID" value="MBM7851223.1"/>
    <property type="molecule type" value="Genomic_DNA"/>
</dbReference>
<evidence type="ECO:0000313" key="11">
    <source>
        <dbReference type="Proteomes" id="UP001143400"/>
    </source>
</evidence>
<gene>
    <name evidence="8" type="ORF">GCM10008170_03000</name>
    <name evidence="9" type="ORF">JOD31_001448</name>
</gene>
<evidence type="ECO:0000256" key="1">
    <source>
        <dbReference type="ARBA" id="ARBA00004651"/>
    </source>
</evidence>
<proteinExistence type="predicted"/>
<organism evidence="8 11">
    <name type="scientific">Methylopila capsulata</name>
    <dbReference type="NCBI Taxonomy" id="61654"/>
    <lineage>
        <taxon>Bacteria</taxon>
        <taxon>Pseudomonadati</taxon>
        <taxon>Pseudomonadota</taxon>
        <taxon>Alphaproteobacteria</taxon>
        <taxon>Hyphomicrobiales</taxon>
        <taxon>Methylopilaceae</taxon>
        <taxon>Methylopila</taxon>
    </lineage>
</organism>
<dbReference type="EMBL" id="BSFF01000001">
    <property type="protein sequence ID" value="GLK54281.1"/>
    <property type="molecule type" value="Genomic_DNA"/>
</dbReference>
<feature type="transmembrane region" description="Helical" evidence="6">
    <location>
        <begin position="124"/>
        <end position="146"/>
    </location>
</feature>
<dbReference type="SUPFAM" id="SSF103473">
    <property type="entry name" value="MFS general substrate transporter"/>
    <property type="match status" value="1"/>
</dbReference>
<dbReference type="PROSITE" id="PS50850">
    <property type="entry name" value="MFS"/>
    <property type="match status" value="1"/>
</dbReference>
<reference evidence="9 10" key="2">
    <citation type="submission" date="2021-01" db="EMBL/GenBank/DDBJ databases">
        <title>Genomic Encyclopedia of Type Strains, Phase IV (KMG-IV): sequencing the most valuable type-strain genomes for metagenomic binning, comparative biology and taxonomic classification.</title>
        <authorList>
            <person name="Goeker M."/>
        </authorList>
    </citation>
    <scope>NUCLEOTIDE SEQUENCE [LARGE SCALE GENOMIC DNA]</scope>
    <source>
        <strain evidence="9 10">DSM 6130</strain>
    </source>
</reference>
<dbReference type="Pfam" id="PF07690">
    <property type="entry name" value="MFS_1"/>
    <property type="match status" value="1"/>
</dbReference>
<keyword evidence="2" id="KW-1003">Cell membrane</keyword>
<sequence>MSVSDAAITAEPHAYAAERAPSAPYGARFALTALSVGGLALGTGEFAAMGVLPDVAADVAVSIPAAGHMISAYALGVVVGAPLLAVLFAKAPRRALLVWLMLFFALGNLASAFAPGYLSLNAGRFVAGLPHGAYFGVAALVAASLVAPNKRAQAVSNVMLGLSAANVVGVPAATWLGQTFGWRATFMAVAALGLLTAAMVRAFLPAIAAAEGASARRELGAFAKPQVWFTLGVAAVGFGGMFAVYSYISPTLTEVTGLPVSLVPVMLAVLGLGMIAGNIVGGMLADRALKATILGTLVWSAAVIGAFVYGSATLWTATVNLFLIGTCIAIGPALQTRLMDVAADAQTLAAALNHSAFNLANAIGAWLGGVAIAAGLGWTAPGWVGAVLALGGLALALTSFWVEKRDARQAASAR</sequence>
<feature type="transmembrane region" description="Helical" evidence="6">
    <location>
        <begin position="70"/>
        <end position="89"/>
    </location>
</feature>
<dbReference type="GO" id="GO:0005886">
    <property type="term" value="C:plasma membrane"/>
    <property type="evidence" value="ECO:0007669"/>
    <property type="project" value="UniProtKB-SubCell"/>
</dbReference>
<dbReference type="PANTHER" id="PTHR43124">
    <property type="entry name" value="PURINE EFFLUX PUMP PBUE"/>
    <property type="match status" value="1"/>
</dbReference>
<reference evidence="8" key="3">
    <citation type="submission" date="2023-01" db="EMBL/GenBank/DDBJ databases">
        <authorList>
            <person name="Sun Q."/>
            <person name="Evtushenko L."/>
        </authorList>
    </citation>
    <scope>NUCLEOTIDE SEQUENCE</scope>
    <source>
        <strain evidence="8">VKM B-1606</strain>
    </source>
</reference>
<dbReference type="InterPro" id="IPR036259">
    <property type="entry name" value="MFS_trans_sf"/>
</dbReference>
<dbReference type="CDD" id="cd17324">
    <property type="entry name" value="MFS_NepI_like"/>
    <property type="match status" value="1"/>
</dbReference>
<evidence type="ECO:0000259" key="7">
    <source>
        <dbReference type="PROSITE" id="PS50850"/>
    </source>
</evidence>
<protein>
    <submittedName>
        <fullName evidence="9">DHA1 family inner membrane transport protein</fullName>
    </submittedName>
    <submittedName>
        <fullName evidence="8">Permease of the major facilitator superfamily protein</fullName>
    </submittedName>
</protein>
<accession>A0A9W6MQS5</accession>
<evidence type="ECO:0000256" key="2">
    <source>
        <dbReference type="ARBA" id="ARBA00022475"/>
    </source>
</evidence>
<feature type="transmembrane region" description="Helical" evidence="6">
    <location>
        <begin position="355"/>
        <end position="376"/>
    </location>
</feature>
<dbReference type="Proteomes" id="UP000758856">
    <property type="component" value="Unassembled WGS sequence"/>
</dbReference>
<dbReference type="InterPro" id="IPR011701">
    <property type="entry name" value="MFS"/>
</dbReference>
<dbReference type="PANTHER" id="PTHR43124:SF3">
    <property type="entry name" value="CHLORAMPHENICOL EFFLUX PUMP RV0191"/>
    <property type="match status" value="1"/>
</dbReference>
<feature type="transmembrane region" description="Helical" evidence="6">
    <location>
        <begin position="227"/>
        <end position="248"/>
    </location>
</feature>
<feature type="transmembrane region" description="Helical" evidence="6">
    <location>
        <begin position="382"/>
        <end position="402"/>
    </location>
</feature>
<comment type="subcellular location">
    <subcellularLocation>
        <location evidence="1">Cell membrane</location>
        <topology evidence="1">Multi-pass membrane protein</topology>
    </subcellularLocation>
</comment>
<evidence type="ECO:0000256" key="4">
    <source>
        <dbReference type="ARBA" id="ARBA00022989"/>
    </source>
</evidence>
<dbReference type="RefSeq" id="WP_204949627.1">
    <property type="nucleotide sequence ID" value="NZ_BSFF01000001.1"/>
</dbReference>
<feature type="transmembrane region" description="Helical" evidence="6">
    <location>
        <begin position="184"/>
        <end position="207"/>
    </location>
</feature>
<evidence type="ECO:0000313" key="10">
    <source>
        <dbReference type="Proteomes" id="UP000758856"/>
    </source>
</evidence>